<evidence type="ECO:0000313" key="2">
    <source>
        <dbReference type="EMBL" id="NMG83474.1"/>
    </source>
</evidence>
<dbReference type="SUPFAM" id="SSF81301">
    <property type="entry name" value="Nucleotidyltransferase"/>
    <property type="match status" value="1"/>
</dbReference>
<dbReference type="PANTHER" id="PTHR43449:SF1">
    <property type="entry name" value="POLYMERASE BETA NUCLEOTIDYLTRANSFERASE DOMAIN-CONTAINING PROTEIN"/>
    <property type="match status" value="1"/>
</dbReference>
<evidence type="ECO:0000313" key="3">
    <source>
        <dbReference type="Proteomes" id="UP000606580"/>
    </source>
</evidence>
<dbReference type="CDD" id="cd05403">
    <property type="entry name" value="NT_KNTase_like"/>
    <property type="match status" value="1"/>
</dbReference>
<protein>
    <submittedName>
        <fullName evidence="2">Nucleotidyltransferase domain-containing protein</fullName>
    </submittedName>
</protein>
<dbReference type="InterPro" id="IPR002934">
    <property type="entry name" value="Polymerase_NTP_transf_dom"/>
</dbReference>
<dbReference type="PANTHER" id="PTHR43449">
    <property type="entry name" value="NUCLEOTIDYLTRANSFERASE"/>
    <property type="match status" value="1"/>
</dbReference>
<gene>
    <name evidence="2" type="ORF">GIS02_04625</name>
</gene>
<dbReference type="InterPro" id="IPR043519">
    <property type="entry name" value="NT_sf"/>
</dbReference>
<dbReference type="Proteomes" id="UP000606580">
    <property type="component" value="Unassembled WGS sequence"/>
</dbReference>
<organism evidence="2 3">
    <name type="scientific">Candidatus Ethanoperedens thermophilum</name>
    <dbReference type="NCBI Taxonomy" id="2766897"/>
    <lineage>
        <taxon>Archaea</taxon>
        <taxon>Methanobacteriati</taxon>
        <taxon>Methanobacteriota</taxon>
        <taxon>Stenosarchaea group</taxon>
        <taxon>Methanomicrobia</taxon>
        <taxon>Methanosarcinales</taxon>
        <taxon>Methanosarcinales incertae sedis</taxon>
        <taxon>GOM Arc I cluster</taxon>
        <taxon>Candidatus Ethanoperedens</taxon>
    </lineage>
</organism>
<evidence type="ECO:0000259" key="1">
    <source>
        <dbReference type="Pfam" id="PF01909"/>
    </source>
</evidence>
<dbReference type="GO" id="GO:0016740">
    <property type="term" value="F:transferase activity"/>
    <property type="evidence" value="ECO:0007669"/>
    <property type="project" value="UniProtKB-KW"/>
</dbReference>
<keyword evidence="2" id="KW-0808">Transferase</keyword>
<feature type="domain" description="Polymerase nucleotidyl transferase" evidence="1">
    <location>
        <begin position="8"/>
        <end position="90"/>
    </location>
</feature>
<dbReference type="Pfam" id="PF01909">
    <property type="entry name" value="NTP_transf_2"/>
    <property type="match status" value="1"/>
</dbReference>
<dbReference type="Gene3D" id="3.30.460.10">
    <property type="entry name" value="Beta Polymerase, domain 2"/>
    <property type="match status" value="1"/>
</dbReference>
<accession>A0A848DAV7</accession>
<name>A0A848DAV7_9EURY</name>
<sequence>MTEPTEEINRIKEIIVENYHPDKIVLFGSYARGDFNEQSDIDLLVISDREKDLPRYRRGLDVRIKLSEVETPKDILFYTHADIERWSGVKHTFVNEVLREGEVLYER</sequence>
<dbReference type="AlphaFoldDB" id="A0A848DAV7"/>
<dbReference type="EMBL" id="WNEG01000085">
    <property type="protein sequence ID" value="NMG83474.1"/>
    <property type="molecule type" value="Genomic_DNA"/>
</dbReference>
<comment type="caution">
    <text evidence="2">The sequence shown here is derived from an EMBL/GenBank/DDBJ whole genome shotgun (WGS) entry which is preliminary data.</text>
</comment>
<proteinExistence type="predicted"/>
<reference evidence="2" key="1">
    <citation type="journal article" date="2020" name="MBio">
        <title>'Candidatus Ethanoperedens,' a Thermophilic Genus of Archaea Mediating the Anaerobic Oxidation of Ethane.</title>
        <authorList>
            <person name="Hahn C.J."/>
            <person name="Laso-Perez R."/>
            <person name="Vulcano F."/>
            <person name="Vaziourakis K.M."/>
            <person name="Stokke R."/>
            <person name="Steen I.H."/>
            <person name="Teske A."/>
            <person name="Boetius A."/>
            <person name="Liebeke M."/>
            <person name="Amann R."/>
            <person name="Knittel K."/>
            <person name="Wegener G."/>
        </authorList>
    </citation>
    <scope>NUCLEOTIDE SEQUENCE</scope>
    <source>
        <strain evidence="2">GoM-Arc1-LC-WB58</strain>
    </source>
</reference>